<sequence>MIFYKCVRVYVTLGRFQTFNKEVLFEGLLLNSAFSQLLSLVLPKFVANGPSLKTHIISRKSRKLKSVGGVSKRNESMVYERKSLFRVIPRIFSLAVAIRLLSNEIFCRSSEFTSLG</sequence>
<dbReference type="AlphaFoldDB" id="A0A8X6M9C3"/>
<organism evidence="1 2">
    <name type="scientific">Trichonephila inaurata madagascariensis</name>
    <dbReference type="NCBI Taxonomy" id="2747483"/>
    <lineage>
        <taxon>Eukaryota</taxon>
        <taxon>Metazoa</taxon>
        <taxon>Ecdysozoa</taxon>
        <taxon>Arthropoda</taxon>
        <taxon>Chelicerata</taxon>
        <taxon>Arachnida</taxon>
        <taxon>Araneae</taxon>
        <taxon>Araneomorphae</taxon>
        <taxon>Entelegynae</taxon>
        <taxon>Araneoidea</taxon>
        <taxon>Nephilidae</taxon>
        <taxon>Trichonephila</taxon>
        <taxon>Trichonephila inaurata</taxon>
    </lineage>
</organism>
<gene>
    <name evidence="1" type="ORF">TNIN_41791</name>
</gene>
<evidence type="ECO:0000313" key="2">
    <source>
        <dbReference type="Proteomes" id="UP000886998"/>
    </source>
</evidence>
<reference evidence="1" key="1">
    <citation type="submission" date="2020-08" db="EMBL/GenBank/DDBJ databases">
        <title>Multicomponent nature underlies the extraordinary mechanical properties of spider dragline silk.</title>
        <authorList>
            <person name="Kono N."/>
            <person name="Nakamura H."/>
            <person name="Mori M."/>
            <person name="Yoshida Y."/>
            <person name="Ohtoshi R."/>
            <person name="Malay A.D."/>
            <person name="Moran D.A.P."/>
            <person name="Tomita M."/>
            <person name="Numata K."/>
            <person name="Arakawa K."/>
        </authorList>
    </citation>
    <scope>NUCLEOTIDE SEQUENCE</scope>
</reference>
<dbReference type="EMBL" id="BMAV01025140">
    <property type="protein sequence ID" value="GFS38813.1"/>
    <property type="molecule type" value="Genomic_DNA"/>
</dbReference>
<dbReference type="Proteomes" id="UP000886998">
    <property type="component" value="Unassembled WGS sequence"/>
</dbReference>
<comment type="caution">
    <text evidence="1">The sequence shown here is derived from an EMBL/GenBank/DDBJ whole genome shotgun (WGS) entry which is preliminary data.</text>
</comment>
<proteinExistence type="predicted"/>
<name>A0A8X6M9C3_9ARAC</name>
<accession>A0A8X6M9C3</accession>
<evidence type="ECO:0000313" key="1">
    <source>
        <dbReference type="EMBL" id="GFS38813.1"/>
    </source>
</evidence>
<keyword evidence="2" id="KW-1185">Reference proteome</keyword>
<protein>
    <submittedName>
        <fullName evidence="1">Uncharacterized protein</fullName>
    </submittedName>
</protein>